<dbReference type="AlphaFoldDB" id="A0A652YK34"/>
<proteinExistence type="predicted"/>
<protein>
    <submittedName>
        <fullName evidence="1">Uncharacterized protein</fullName>
    </submittedName>
</protein>
<sequence length="47" mass="5489">MWHLQAYDNDAELQTEIYLLHDMIAEIVKDILGVDDSGFDLPVWILE</sequence>
<organism evidence="1">
    <name type="scientific">Nocardia globerula</name>
    <dbReference type="NCBI Taxonomy" id="1818"/>
    <lineage>
        <taxon>Bacteria</taxon>
        <taxon>Bacillati</taxon>
        <taxon>Actinomycetota</taxon>
        <taxon>Actinomycetes</taxon>
        <taxon>Mycobacteriales</taxon>
        <taxon>Nocardiaceae</taxon>
        <taxon>Nocardia</taxon>
    </lineage>
</organism>
<name>A0A652YK34_NOCGL</name>
<accession>A0A652YK34</accession>
<gene>
    <name evidence="1" type="ORF">FNL38_107202</name>
</gene>
<reference evidence="1" key="1">
    <citation type="submission" date="2019-07" db="EMBL/GenBank/DDBJ databases">
        <title>Genomic Encyclopedia of Type Strains, Phase IV (KMG-IV): sequencing the most valuable type-strain genomes for metagenomic binning, comparative biology and taxonomic classification.</title>
        <authorList>
            <person name="Goeker M."/>
        </authorList>
    </citation>
    <scope>NUCLEOTIDE SEQUENCE</scope>
    <source>
        <strain evidence="1">DSM 44596</strain>
    </source>
</reference>
<dbReference type="EMBL" id="VNIQ01000007">
    <property type="protein sequence ID" value="TYQ01780.1"/>
    <property type="molecule type" value="Genomic_DNA"/>
</dbReference>
<evidence type="ECO:0000313" key="1">
    <source>
        <dbReference type="EMBL" id="TYQ01780.1"/>
    </source>
</evidence>
<comment type="caution">
    <text evidence="1">The sequence shown here is derived from an EMBL/GenBank/DDBJ whole genome shotgun (WGS) entry which is preliminary data.</text>
</comment>